<dbReference type="AlphaFoldDB" id="U4LU51"/>
<feature type="region of interest" description="Disordered" evidence="1">
    <location>
        <begin position="1"/>
        <end position="147"/>
    </location>
</feature>
<feature type="compositionally biased region" description="Basic residues" evidence="1">
    <location>
        <begin position="106"/>
        <end position="117"/>
    </location>
</feature>
<feature type="compositionally biased region" description="Polar residues" evidence="1">
    <location>
        <begin position="36"/>
        <end position="57"/>
    </location>
</feature>
<evidence type="ECO:0000256" key="1">
    <source>
        <dbReference type="SAM" id="MobiDB-lite"/>
    </source>
</evidence>
<feature type="compositionally biased region" description="Low complexity" evidence="1">
    <location>
        <begin position="62"/>
        <end position="71"/>
    </location>
</feature>
<proteinExistence type="predicted"/>
<feature type="compositionally biased region" description="Polar residues" evidence="1">
    <location>
        <begin position="128"/>
        <end position="138"/>
    </location>
</feature>
<name>U4LU51_PYROM</name>
<gene>
    <name evidence="2" type="ORF">PCON_01076</name>
</gene>
<accession>U4LU51</accession>
<sequence>MLLASHPIPRHTRPRHRPKLSLQIATFIPSPIASARTPSSALSPTSRNTAMNRRLTQPSPSPTGSSSSSSSSDDDCDNDCRAGAGEREADEEYNTAITPESCSLKDKHRLRRHRQQRRERGGMKSSHHPTTPSASFLPTPQPGHRGRTLVRKTVGFCDEVVVHYIEAQEEEEEQGPSAMEQALELERLKKWVEEMSPDAKEEERGLWVRRLVELEMRGIEE</sequence>
<keyword evidence="3" id="KW-1185">Reference proteome</keyword>
<evidence type="ECO:0000313" key="2">
    <source>
        <dbReference type="EMBL" id="CCX33395.1"/>
    </source>
</evidence>
<organism evidence="2 3">
    <name type="scientific">Pyronema omphalodes (strain CBS 100304)</name>
    <name type="common">Pyronema confluens</name>
    <dbReference type="NCBI Taxonomy" id="1076935"/>
    <lineage>
        <taxon>Eukaryota</taxon>
        <taxon>Fungi</taxon>
        <taxon>Dikarya</taxon>
        <taxon>Ascomycota</taxon>
        <taxon>Pezizomycotina</taxon>
        <taxon>Pezizomycetes</taxon>
        <taxon>Pezizales</taxon>
        <taxon>Pyronemataceae</taxon>
        <taxon>Pyronema</taxon>
    </lineage>
</organism>
<reference evidence="2 3" key="1">
    <citation type="journal article" date="2013" name="PLoS Genet.">
        <title>The genome and development-dependent transcriptomes of Pyronema confluens: a window into fungal evolution.</title>
        <authorList>
            <person name="Traeger S."/>
            <person name="Altegoer F."/>
            <person name="Freitag M."/>
            <person name="Gabaldon T."/>
            <person name="Kempken F."/>
            <person name="Kumar A."/>
            <person name="Marcet-Houben M."/>
            <person name="Poggeler S."/>
            <person name="Stajich J.E."/>
            <person name="Nowrousian M."/>
        </authorList>
    </citation>
    <scope>NUCLEOTIDE SEQUENCE [LARGE SCALE GENOMIC DNA]</scope>
    <source>
        <strain evidence="3">CBS 100304</strain>
        <tissue evidence="2">Vegetative mycelium</tissue>
    </source>
</reference>
<dbReference type="OrthoDB" id="5400429at2759"/>
<evidence type="ECO:0000313" key="3">
    <source>
        <dbReference type="Proteomes" id="UP000018144"/>
    </source>
</evidence>
<feature type="compositionally biased region" description="Basic and acidic residues" evidence="1">
    <location>
        <begin position="78"/>
        <end position="87"/>
    </location>
</feature>
<protein>
    <submittedName>
        <fullName evidence="2">Uncharacterized protein</fullName>
    </submittedName>
</protein>
<dbReference type="Proteomes" id="UP000018144">
    <property type="component" value="Unassembled WGS sequence"/>
</dbReference>
<feature type="compositionally biased region" description="Basic residues" evidence="1">
    <location>
        <begin position="8"/>
        <end position="19"/>
    </location>
</feature>
<dbReference type="EMBL" id="HF936056">
    <property type="protein sequence ID" value="CCX33395.1"/>
    <property type="molecule type" value="Genomic_DNA"/>
</dbReference>